<keyword evidence="3" id="KW-1185">Reference proteome</keyword>
<dbReference type="InterPro" id="IPR050266">
    <property type="entry name" value="AB_hydrolase_sf"/>
</dbReference>
<dbReference type="Gene3D" id="3.40.50.1820">
    <property type="entry name" value="alpha/beta hydrolase"/>
    <property type="match status" value="1"/>
</dbReference>
<accession>A0ABQ4DXB8</accession>
<reference evidence="2 3" key="1">
    <citation type="submission" date="2021-01" db="EMBL/GenBank/DDBJ databases">
        <title>Whole genome shotgun sequence of Plantactinospora endophytica NBRC 110450.</title>
        <authorList>
            <person name="Komaki H."/>
            <person name="Tamura T."/>
        </authorList>
    </citation>
    <scope>NUCLEOTIDE SEQUENCE [LARGE SCALE GENOMIC DNA]</scope>
    <source>
        <strain evidence="2 3">NBRC 110450</strain>
    </source>
</reference>
<dbReference type="Pfam" id="PF00561">
    <property type="entry name" value="Abhydrolase_1"/>
    <property type="match status" value="1"/>
</dbReference>
<evidence type="ECO:0000313" key="3">
    <source>
        <dbReference type="Proteomes" id="UP000646749"/>
    </source>
</evidence>
<dbReference type="PANTHER" id="PTHR43798:SF33">
    <property type="entry name" value="HYDROLASE, PUTATIVE (AFU_ORTHOLOGUE AFUA_2G14860)-RELATED"/>
    <property type="match status" value="1"/>
</dbReference>
<feature type="domain" description="AB hydrolase-1" evidence="1">
    <location>
        <begin position="33"/>
        <end position="130"/>
    </location>
</feature>
<evidence type="ECO:0000259" key="1">
    <source>
        <dbReference type="Pfam" id="PF00561"/>
    </source>
</evidence>
<gene>
    <name evidence="2" type="ORF">Pen02_20410</name>
</gene>
<evidence type="ECO:0000313" key="2">
    <source>
        <dbReference type="EMBL" id="GIG87105.1"/>
    </source>
</evidence>
<comment type="caution">
    <text evidence="2">The sequence shown here is derived from an EMBL/GenBank/DDBJ whole genome shotgun (WGS) entry which is preliminary data.</text>
</comment>
<dbReference type="EMBL" id="BONW01000008">
    <property type="protein sequence ID" value="GIG87105.1"/>
    <property type="molecule type" value="Genomic_DNA"/>
</dbReference>
<dbReference type="GO" id="GO:0016787">
    <property type="term" value="F:hydrolase activity"/>
    <property type="evidence" value="ECO:0007669"/>
    <property type="project" value="UniProtKB-KW"/>
</dbReference>
<dbReference type="PANTHER" id="PTHR43798">
    <property type="entry name" value="MONOACYLGLYCEROL LIPASE"/>
    <property type="match status" value="1"/>
</dbReference>
<dbReference type="InterPro" id="IPR000073">
    <property type="entry name" value="AB_hydrolase_1"/>
</dbReference>
<sequence>MSRMTGAIIGTTHVVEVDGVAMAHRVVGDPADPPMVLLHGLGDDERDWHGVLPGLAARHRVYVLDLRGHGRSSRPGRYSFELMRDDVLGFLDALDVGRCVLVGHSMGGVVAILLAETAPHRVTRLVVEDVFVPRPGDLDRPPLPPPDEPTPFDFAAVNAIRAQLNDPDSVWWERTEAVDVPTLVIGGGPDSAIPQKLLAEMVERMPEAVLVTIPAGHNVHASRPAEFLAAVDGFLSVDNPR</sequence>
<proteinExistence type="predicted"/>
<dbReference type="PRINTS" id="PR00111">
    <property type="entry name" value="ABHYDROLASE"/>
</dbReference>
<protein>
    <submittedName>
        <fullName evidence="2">Alpha/beta hydrolase</fullName>
    </submittedName>
</protein>
<dbReference type="InterPro" id="IPR029058">
    <property type="entry name" value="AB_hydrolase_fold"/>
</dbReference>
<name>A0ABQ4DXB8_9ACTN</name>
<dbReference type="SUPFAM" id="SSF53474">
    <property type="entry name" value="alpha/beta-Hydrolases"/>
    <property type="match status" value="1"/>
</dbReference>
<organism evidence="2 3">
    <name type="scientific">Plantactinospora endophytica</name>
    <dbReference type="NCBI Taxonomy" id="673535"/>
    <lineage>
        <taxon>Bacteria</taxon>
        <taxon>Bacillati</taxon>
        <taxon>Actinomycetota</taxon>
        <taxon>Actinomycetes</taxon>
        <taxon>Micromonosporales</taxon>
        <taxon>Micromonosporaceae</taxon>
        <taxon>Plantactinospora</taxon>
    </lineage>
</organism>
<dbReference type="Proteomes" id="UP000646749">
    <property type="component" value="Unassembled WGS sequence"/>
</dbReference>
<keyword evidence="2" id="KW-0378">Hydrolase</keyword>